<feature type="transmembrane region" description="Helical" evidence="8">
    <location>
        <begin position="203"/>
        <end position="231"/>
    </location>
</feature>
<evidence type="ECO:0000256" key="3">
    <source>
        <dbReference type="ARBA" id="ARBA00022475"/>
    </source>
</evidence>
<comment type="similarity">
    <text evidence="2">Belongs to the resistance-nodulation-cell division (RND) (TC 2.A.6) family. MmpL subfamily.</text>
</comment>
<feature type="transmembrane region" description="Helical" evidence="8">
    <location>
        <begin position="237"/>
        <end position="256"/>
    </location>
</feature>
<keyword evidence="5 8" id="KW-1133">Transmembrane helix</keyword>
<dbReference type="SUPFAM" id="SSF82866">
    <property type="entry name" value="Multidrug efflux transporter AcrB transmembrane domain"/>
    <property type="match status" value="2"/>
</dbReference>
<sequence length="756" mass="76665">MTAETPSRPRRRRPRLWTALALVVAVAWIAGAGPLGSFVGRLSEVQSNDQSAFLPLNAESTEVDEVQREFVEERGAPAFVAYSAPGGVDTAQVEEDARAIAGADYVDGPVVGPLTGTEDEDVAQLVVPLSEDADAAAAVEDLRALLADSATGPGTDVHVTGPAGFAADLSAAFAGIDGTLLAVALAAVLVILVAVYRSPLLPLVVVAASVLALALAAAVVHAAAGAGWIVLNGQSQGILFILVVGACTDYALLLVARHREALVEHRRPLDALAAAVRGTAAPILASGGTVILGVLCLLASDLESNRSLGPVAALGIGAALVAALTFLPAVLLLLGRAAFWPVLPRHRPQAAAGAAEAAGGAAGEAGEGGGRARHRVWARVADLVGRRPRATWLATALVLVAGAAFVPTFQAEGTSTSDIFRTEVEAVTGQEVLQRGFGTDAAATPAVIVADVGRAEDIVAAAERVEGVSAARPVYPEGEGPQGPPAGAQGDGPPPGVQGAEGTPGAPAPEPRVVDGRILVEADIAAPAESARAVEIVRSLRAEVHAVPGASALVGGPDAVLLDTVETAQRDLAVVVPLVLLVVLAVLVVLLRSVVAPLLLVGTTVLSFAAALGVGAVVFNHVLGLPGADPVVPLFAFVFLVALGVDYNIFLMTRAREEAVRVGNRAGVLRALTVTGGVITSAGVVLAATFAALAVLPVLFLLQLAFLVAFGVLLDTLVVRSLLVPALALDIGRATWWPSRLSRRAPARVPPGPAAD</sequence>
<feature type="transmembrane region" description="Helical" evidence="8">
    <location>
        <begin position="312"/>
        <end position="335"/>
    </location>
</feature>
<keyword evidence="4 8" id="KW-0812">Transmembrane</keyword>
<dbReference type="InterPro" id="IPR050545">
    <property type="entry name" value="Mycobact_MmpL"/>
</dbReference>
<dbReference type="RefSeq" id="WP_270074898.1">
    <property type="nucleotide sequence ID" value="NZ_JAJAQC010000067.1"/>
</dbReference>
<dbReference type="Pfam" id="PF03176">
    <property type="entry name" value="MMPL"/>
    <property type="match status" value="2"/>
</dbReference>
<organism evidence="10 11">
    <name type="scientific">Streptomonospora mangrovi</name>
    <dbReference type="NCBI Taxonomy" id="2883123"/>
    <lineage>
        <taxon>Bacteria</taxon>
        <taxon>Bacillati</taxon>
        <taxon>Actinomycetota</taxon>
        <taxon>Actinomycetes</taxon>
        <taxon>Streptosporangiales</taxon>
        <taxon>Nocardiopsidaceae</taxon>
        <taxon>Streptomonospora</taxon>
    </lineage>
</organism>
<evidence type="ECO:0000256" key="1">
    <source>
        <dbReference type="ARBA" id="ARBA00004651"/>
    </source>
</evidence>
<evidence type="ECO:0000256" key="4">
    <source>
        <dbReference type="ARBA" id="ARBA00022692"/>
    </source>
</evidence>
<feature type="transmembrane region" description="Helical" evidence="8">
    <location>
        <begin position="390"/>
        <end position="409"/>
    </location>
</feature>
<dbReference type="Gene3D" id="1.20.1640.10">
    <property type="entry name" value="Multidrug efflux transporter AcrB transmembrane domain"/>
    <property type="match status" value="2"/>
</dbReference>
<proteinExistence type="inferred from homology"/>
<evidence type="ECO:0000259" key="9">
    <source>
        <dbReference type="PROSITE" id="PS50156"/>
    </source>
</evidence>
<dbReference type="InterPro" id="IPR000731">
    <property type="entry name" value="SSD"/>
</dbReference>
<evidence type="ECO:0000256" key="6">
    <source>
        <dbReference type="ARBA" id="ARBA00023136"/>
    </source>
</evidence>
<feature type="transmembrane region" description="Helical" evidence="8">
    <location>
        <begin position="598"/>
        <end position="619"/>
    </location>
</feature>
<feature type="transmembrane region" description="Helical" evidence="8">
    <location>
        <begin position="276"/>
        <end position="300"/>
    </location>
</feature>
<dbReference type="PANTHER" id="PTHR33406">
    <property type="entry name" value="MEMBRANE PROTEIN MJ1562-RELATED"/>
    <property type="match status" value="1"/>
</dbReference>
<evidence type="ECO:0000256" key="8">
    <source>
        <dbReference type="SAM" id="Phobius"/>
    </source>
</evidence>
<feature type="transmembrane region" description="Helical" evidence="8">
    <location>
        <begin position="572"/>
        <end position="591"/>
    </location>
</feature>
<dbReference type="EMBL" id="JAJAQC010000067">
    <property type="protein sequence ID" value="MDA0567654.1"/>
    <property type="molecule type" value="Genomic_DNA"/>
</dbReference>
<evidence type="ECO:0000313" key="10">
    <source>
        <dbReference type="EMBL" id="MDA0567654.1"/>
    </source>
</evidence>
<gene>
    <name evidence="10" type="ORF">LG943_25510</name>
</gene>
<comment type="caution">
    <text evidence="10">The sequence shown here is derived from an EMBL/GenBank/DDBJ whole genome shotgun (WGS) entry which is preliminary data.</text>
</comment>
<comment type="subcellular location">
    <subcellularLocation>
        <location evidence="1">Cell membrane</location>
        <topology evidence="1">Multi-pass membrane protein</topology>
    </subcellularLocation>
</comment>
<dbReference type="PROSITE" id="PS50156">
    <property type="entry name" value="SSD"/>
    <property type="match status" value="1"/>
</dbReference>
<dbReference type="PANTHER" id="PTHR33406:SF6">
    <property type="entry name" value="MEMBRANE PROTEIN YDGH-RELATED"/>
    <property type="match status" value="1"/>
</dbReference>
<protein>
    <submittedName>
        <fullName evidence="10">MMPL family transporter</fullName>
    </submittedName>
</protein>
<dbReference type="Proteomes" id="UP001140076">
    <property type="component" value="Unassembled WGS sequence"/>
</dbReference>
<feature type="transmembrane region" description="Helical" evidence="8">
    <location>
        <begin position="178"/>
        <end position="196"/>
    </location>
</feature>
<name>A0A9X3NTE0_9ACTN</name>
<keyword evidence="11" id="KW-1185">Reference proteome</keyword>
<evidence type="ECO:0000256" key="7">
    <source>
        <dbReference type="SAM" id="MobiDB-lite"/>
    </source>
</evidence>
<accession>A0A9X3NTE0</accession>
<feature type="transmembrane region" description="Helical" evidence="8">
    <location>
        <begin position="700"/>
        <end position="723"/>
    </location>
</feature>
<keyword evidence="3" id="KW-1003">Cell membrane</keyword>
<feature type="transmembrane region" description="Helical" evidence="8">
    <location>
        <begin position="631"/>
        <end position="650"/>
    </location>
</feature>
<reference evidence="10" key="1">
    <citation type="submission" date="2021-10" db="EMBL/GenBank/DDBJ databases">
        <title>Streptomonospora sp. nov., isolated from mangrove soil.</title>
        <authorList>
            <person name="Chen X."/>
            <person name="Ge X."/>
            <person name="Liu W."/>
        </authorList>
    </citation>
    <scope>NUCLEOTIDE SEQUENCE</scope>
    <source>
        <strain evidence="10">S1-112</strain>
    </source>
</reference>
<evidence type="ECO:0000256" key="5">
    <source>
        <dbReference type="ARBA" id="ARBA00022989"/>
    </source>
</evidence>
<dbReference type="InterPro" id="IPR004869">
    <property type="entry name" value="MMPL_dom"/>
</dbReference>
<evidence type="ECO:0000313" key="11">
    <source>
        <dbReference type="Proteomes" id="UP001140076"/>
    </source>
</evidence>
<keyword evidence="6 8" id="KW-0472">Membrane</keyword>
<dbReference type="AlphaFoldDB" id="A0A9X3NTE0"/>
<feature type="region of interest" description="Disordered" evidence="7">
    <location>
        <begin position="470"/>
        <end position="511"/>
    </location>
</feature>
<dbReference type="GO" id="GO:0005886">
    <property type="term" value="C:plasma membrane"/>
    <property type="evidence" value="ECO:0007669"/>
    <property type="project" value="UniProtKB-SubCell"/>
</dbReference>
<feature type="transmembrane region" description="Helical" evidence="8">
    <location>
        <begin position="671"/>
        <end position="694"/>
    </location>
</feature>
<evidence type="ECO:0000256" key="2">
    <source>
        <dbReference type="ARBA" id="ARBA00010157"/>
    </source>
</evidence>
<feature type="domain" description="SSD" evidence="9">
    <location>
        <begin position="603"/>
        <end position="729"/>
    </location>
</feature>